<keyword evidence="2 4" id="KW-0863">Zinc-finger</keyword>
<dbReference type="Pfam" id="PF20826">
    <property type="entry name" value="PHD_5"/>
    <property type="match status" value="1"/>
</dbReference>
<dbReference type="GO" id="GO:0008270">
    <property type="term" value="F:zinc ion binding"/>
    <property type="evidence" value="ECO:0007669"/>
    <property type="project" value="UniProtKB-KW"/>
</dbReference>
<dbReference type="InterPro" id="IPR011011">
    <property type="entry name" value="Znf_FYVE_PHD"/>
</dbReference>
<dbReference type="InterPro" id="IPR001965">
    <property type="entry name" value="Znf_PHD"/>
</dbReference>
<evidence type="ECO:0000256" key="4">
    <source>
        <dbReference type="PROSITE-ProRule" id="PRU00146"/>
    </source>
</evidence>
<dbReference type="Proteomes" id="UP001206595">
    <property type="component" value="Unassembled WGS sequence"/>
</dbReference>
<dbReference type="GeneID" id="75915198"/>
<dbReference type="InterPro" id="IPR053051">
    <property type="entry name" value="HDAC_complex_subunit"/>
</dbReference>
<dbReference type="GO" id="GO:0061186">
    <property type="term" value="P:negative regulation of silent mating-type cassette heterochromatin formation"/>
    <property type="evidence" value="ECO:0007669"/>
    <property type="project" value="TreeGrafter"/>
</dbReference>
<dbReference type="AlphaFoldDB" id="A0AAD5E8I9"/>
<feature type="region of interest" description="Disordered" evidence="5">
    <location>
        <begin position="1"/>
        <end position="34"/>
    </location>
</feature>
<keyword evidence="3" id="KW-0862">Zinc</keyword>
<evidence type="ECO:0000313" key="8">
    <source>
        <dbReference type="Proteomes" id="UP001206595"/>
    </source>
</evidence>
<feature type="domain" description="PHD-type" evidence="6">
    <location>
        <begin position="36"/>
        <end position="92"/>
    </location>
</feature>
<feature type="compositionally biased region" description="Basic and acidic residues" evidence="5">
    <location>
        <begin position="553"/>
        <end position="573"/>
    </location>
</feature>
<dbReference type="PANTHER" id="PTHR47793">
    <property type="entry name" value="HISTONE DEACETYLASE COMPLEX SUBUNIT CTI6"/>
    <property type="match status" value="1"/>
</dbReference>
<dbReference type="GO" id="GO:0070210">
    <property type="term" value="C:Rpd3L-Expanded complex"/>
    <property type="evidence" value="ECO:0007669"/>
    <property type="project" value="TreeGrafter"/>
</dbReference>
<keyword evidence="1" id="KW-0479">Metal-binding</keyword>
<organism evidence="7 8">
    <name type="scientific">Umbelopsis ramanniana AG</name>
    <dbReference type="NCBI Taxonomy" id="1314678"/>
    <lineage>
        <taxon>Eukaryota</taxon>
        <taxon>Fungi</taxon>
        <taxon>Fungi incertae sedis</taxon>
        <taxon>Mucoromycota</taxon>
        <taxon>Mucoromycotina</taxon>
        <taxon>Umbelopsidomycetes</taxon>
        <taxon>Umbelopsidales</taxon>
        <taxon>Umbelopsidaceae</taxon>
        <taxon>Umbelopsis</taxon>
    </lineage>
</organism>
<evidence type="ECO:0000259" key="6">
    <source>
        <dbReference type="PROSITE" id="PS50016"/>
    </source>
</evidence>
<proteinExistence type="predicted"/>
<sequence>MTADRPRRARAGRNQQKLQRLPSVSSDDDSSDENSVTRCICHKIPSLVVDNDGMMVQCDNCNVWQHCPCVGLEGISEDEMPDQYYCEECKPENHVMVDSYGRYRRVYDPKGLIQQSQRAHKKRTTMNSADATDSIPELYQILASDNNGHPPESISPSMTSDTITATTAATNSTSTTLDIDDTIGPRFSKRRRSTTSTSDTSRSAQATKRDLLVKPSRSTSPTALKQNVDQENKTNGRGTKRRTVSDRSAKLRASASPQIAFKELPDGINTRRRGGNLDIRQKSSEAGEVQDMEGEDEQENEAQNGHTITRRRGAAAANSRTKKLSNEPRRRGKAVAASPLSPNLDRHVPSKHSPLITHKEDMDTKIRAPLSPYEERLSDTESPRMRAKTPPTKIRYPSNKMSLGDMDKRASQILRYINRMQLTMTKKQRSGYHRQDAHAQIDPVLISKPLTENCSNGNINGNNKLVGELEVASGNAPAIVLQRSLSISSMASSLSSASTIPLNEDDGKSTKGEEEEKCCIPAPEHATALEIMDRLACELVKFQTRFGPQKSHTHSEQGRHNHQPDDRLPVRSV</sequence>
<keyword evidence="8" id="KW-1185">Reference proteome</keyword>
<feature type="region of interest" description="Disordered" evidence="5">
    <location>
        <begin position="167"/>
        <end position="352"/>
    </location>
</feature>
<evidence type="ECO:0000256" key="5">
    <source>
        <dbReference type="SAM" id="MobiDB-lite"/>
    </source>
</evidence>
<dbReference type="SUPFAM" id="SSF57903">
    <property type="entry name" value="FYVE/PHD zinc finger"/>
    <property type="match status" value="1"/>
</dbReference>
<evidence type="ECO:0000256" key="2">
    <source>
        <dbReference type="ARBA" id="ARBA00022771"/>
    </source>
</evidence>
<dbReference type="GO" id="GO:0033698">
    <property type="term" value="C:Rpd3L complex"/>
    <property type="evidence" value="ECO:0007669"/>
    <property type="project" value="TreeGrafter"/>
</dbReference>
<dbReference type="EMBL" id="MU620927">
    <property type="protein sequence ID" value="KAI8578689.1"/>
    <property type="molecule type" value="Genomic_DNA"/>
</dbReference>
<dbReference type="PROSITE" id="PS01359">
    <property type="entry name" value="ZF_PHD_1"/>
    <property type="match status" value="1"/>
</dbReference>
<comment type="caution">
    <text evidence="7">The sequence shown here is derived from an EMBL/GenBank/DDBJ whole genome shotgun (WGS) entry which is preliminary data.</text>
</comment>
<dbReference type="SMART" id="SM00249">
    <property type="entry name" value="PHD"/>
    <property type="match status" value="1"/>
</dbReference>
<dbReference type="Gene3D" id="3.30.40.10">
    <property type="entry name" value="Zinc/RING finger domain, C3HC4 (zinc finger)"/>
    <property type="match status" value="1"/>
</dbReference>
<name>A0AAD5E8I9_UMBRA</name>
<accession>A0AAD5E8I9</accession>
<feature type="region of interest" description="Disordered" evidence="5">
    <location>
        <begin position="548"/>
        <end position="573"/>
    </location>
</feature>
<evidence type="ECO:0000313" key="7">
    <source>
        <dbReference type="EMBL" id="KAI8578689.1"/>
    </source>
</evidence>
<evidence type="ECO:0000256" key="3">
    <source>
        <dbReference type="ARBA" id="ARBA00022833"/>
    </source>
</evidence>
<feature type="compositionally biased region" description="Acidic residues" evidence="5">
    <location>
        <begin position="288"/>
        <end position="300"/>
    </location>
</feature>
<reference evidence="7" key="2">
    <citation type="journal article" date="2022" name="Proc. Natl. Acad. Sci. U.S.A.">
        <title>Diploid-dominant life cycles characterize the early evolution of Fungi.</title>
        <authorList>
            <person name="Amses K.R."/>
            <person name="Simmons D.R."/>
            <person name="Longcore J.E."/>
            <person name="Mondo S.J."/>
            <person name="Seto K."/>
            <person name="Jeronimo G.H."/>
            <person name="Bonds A.E."/>
            <person name="Quandt C.A."/>
            <person name="Davis W.J."/>
            <person name="Chang Y."/>
            <person name="Federici B.A."/>
            <person name="Kuo A."/>
            <person name="LaButti K."/>
            <person name="Pangilinan J."/>
            <person name="Andreopoulos W."/>
            <person name="Tritt A."/>
            <person name="Riley R."/>
            <person name="Hundley H."/>
            <person name="Johnson J."/>
            <person name="Lipzen A."/>
            <person name="Barry K."/>
            <person name="Lang B.F."/>
            <person name="Cuomo C.A."/>
            <person name="Buchler N.E."/>
            <person name="Grigoriev I.V."/>
            <person name="Spatafora J.W."/>
            <person name="Stajich J.E."/>
            <person name="James T.Y."/>
        </authorList>
    </citation>
    <scope>NUCLEOTIDE SEQUENCE</scope>
    <source>
        <strain evidence="7">AG</strain>
    </source>
</reference>
<dbReference type="PANTHER" id="PTHR47793:SF1">
    <property type="entry name" value="HISTONE DEACETYLASE COMPLEX SUBUNIT CTI6"/>
    <property type="match status" value="1"/>
</dbReference>
<feature type="compositionally biased region" description="Polar residues" evidence="5">
    <location>
        <begin position="13"/>
        <end position="24"/>
    </location>
</feature>
<dbReference type="InterPro" id="IPR019786">
    <property type="entry name" value="Zinc_finger_PHD-type_CS"/>
</dbReference>
<dbReference type="RefSeq" id="XP_051443693.1">
    <property type="nucleotide sequence ID" value="XM_051589853.1"/>
</dbReference>
<dbReference type="InterPro" id="IPR019787">
    <property type="entry name" value="Znf_PHD-finger"/>
</dbReference>
<dbReference type="GO" id="GO:0061188">
    <property type="term" value="P:negative regulation of rDNA heterochromatin formation"/>
    <property type="evidence" value="ECO:0007669"/>
    <property type="project" value="TreeGrafter"/>
</dbReference>
<evidence type="ECO:0000256" key="1">
    <source>
        <dbReference type="ARBA" id="ARBA00022723"/>
    </source>
</evidence>
<dbReference type="InterPro" id="IPR013083">
    <property type="entry name" value="Znf_RING/FYVE/PHD"/>
</dbReference>
<feature type="compositionally biased region" description="Low complexity" evidence="5">
    <location>
        <begin position="167"/>
        <end position="177"/>
    </location>
</feature>
<protein>
    <recommendedName>
        <fullName evidence="6">PHD-type domain-containing protein</fullName>
    </recommendedName>
</protein>
<feature type="compositionally biased region" description="Polar residues" evidence="5">
    <location>
        <begin position="216"/>
        <end position="227"/>
    </location>
</feature>
<feature type="compositionally biased region" description="Low complexity" evidence="5">
    <location>
        <begin position="194"/>
        <end position="203"/>
    </location>
</feature>
<dbReference type="PROSITE" id="PS50016">
    <property type="entry name" value="ZF_PHD_2"/>
    <property type="match status" value="1"/>
</dbReference>
<feature type="compositionally biased region" description="Basic and acidic residues" evidence="5">
    <location>
        <begin position="374"/>
        <end position="384"/>
    </location>
</feature>
<gene>
    <name evidence="7" type="ORF">K450DRAFT_246048</name>
</gene>
<feature type="region of interest" description="Disordered" evidence="5">
    <location>
        <begin position="374"/>
        <end position="403"/>
    </location>
</feature>
<reference evidence="7" key="1">
    <citation type="submission" date="2021-06" db="EMBL/GenBank/DDBJ databases">
        <authorList>
            <consortium name="DOE Joint Genome Institute"/>
            <person name="Mondo S.J."/>
            <person name="Amses K.R."/>
            <person name="Simmons D.R."/>
            <person name="Longcore J.E."/>
            <person name="Seto K."/>
            <person name="Alves G.H."/>
            <person name="Bonds A.E."/>
            <person name="Quandt C.A."/>
            <person name="Davis W.J."/>
            <person name="Chang Y."/>
            <person name="Letcher P.M."/>
            <person name="Powell M.J."/>
            <person name="Kuo A."/>
            <person name="Labutti K."/>
            <person name="Pangilinan J."/>
            <person name="Andreopoulos W."/>
            <person name="Tritt A."/>
            <person name="Riley R."/>
            <person name="Hundley H."/>
            <person name="Johnson J."/>
            <person name="Lipzen A."/>
            <person name="Barry K."/>
            <person name="Berbee M.L."/>
            <person name="Buchler N.E."/>
            <person name="Grigoriev I.V."/>
            <person name="Spatafora J.W."/>
            <person name="Stajich J.E."/>
            <person name="James T.Y."/>
        </authorList>
    </citation>
    <scope>NUCLEOTIDE SEQUENCE</scope>
    <source>
        <strain evidence="7">AG</strain>
    </source>
</reference>